<dbReference type="RefSeq" id="WP_012961398.1">
    <property type="nucleotide sequence ID" value="NC_013798.1"/>
</dbReference>
<keyword evidence="1" id="KW-1133">Transmembrane helix</keyword>
<accession>A0AA36JWW3</accession>
<feature type="transmembrane region" description="Helical" evidence="1">
    <location>
        <begin position="21"/>
        <end position="52"/>
    </location>
</feature>
<evidence type="ECO:0000313" key="3">
    <source>
        <dbReference type="Proteomes" id="UP000001517"/>
    </source>
</evidence>
<dbReference type="AlphaFoldDB" id="A0AA36JWW3"/>
<name>A0AA36JWW3_STRG3</name>
<gene>
    <name evidence="2" type="ordered locus">GALLO_0281</name>
</gene>
<dbReference type="KEGG" id="sga:GALLO_0281"/>
<sequence>MNLKDFETIFQQQTKARNKRILIVLGIFFSVITAKHIFGLIITSILSLAFIVDFVWLRYKKRKKWLETDTKAIAAKRRVESE</sequence>
<evidence type="ECO:0000313" key="2">
    <source>
        <dbReference type="EMBL" id="CBI12773.1"/>
    </source>
</evidence>
<proteinExistence type="predicted"/>
<reference evidence="2 3" key="1">
    <citation type="journal article" date="2010" name="J. Bacteriol.">
        <title>Genome sequence of Streptococcus gallolyticus: insights into its adaptation to the bovine rumen and its ability to cause endocarditis.</title>
        <authorList>
            <person name="Rusniok C."/>
            <person name="Couve E."/>
            <person name="Da Cunha V."/>
            <person name="El Gana R."/>
            <person name="Zidane N."/>
            <person name="Bouchier C."/>
            <person name="Poyart C."/>
            <person name="Leclercq R."/>
            <person name="Trieu-Cuot P."/>
            <person name="Glaser P."/>
        </authorList>
    </citation>
    <scope>NUCLEOTIDE SEQUENCE [LARGE SCALE GENOMIC DNA]</scope>
    <source>
        <strain evidence="2 3">UCN34</strain>
    </source>
</reference>
<organism evidence="2 3">
    <name type="scientific">Streptococcus gallolyticus (strain UCN34)</name>
    <dbReference type="NCBI Taxonomy" id="637909"/>
    <lineage>
        <taxon>Bacteria</taxon>
        <taxon>Bacillati</taxon>
        <taxon>Bacillota</taxon>
        <taxon>Bacilli</taxon>
        <taxon>Lactobacillales</taxon>
        <taxon>Streptococcaceae</taxon>
        <taxon>Streptococcus</taxon>
    </lineage>
</organism>
<evidence type="ECO:0000256" key="1">
    <source>
        <dbReference type="SAM" id="Phobius"/>
    </source>
</evidence>
<dbReference type="EMBL" id="FN597254">
    <property type="protein sequence ID" value="CBI12773.1"/>
    <property type="molecule type" value="Genomic_DNA"/>
</dbReference>
<keyword evidence="1" id="KW-0472">Membrane</keyword>
<keyword evidence="1" id="KW-0812">Transmembrane</keyword>
<dbReference type="Proteomes" id="UP000001517">
    <property type="component" value="Chromosome"/>
</dbReference>
<protein>
    <submittedName>
        <fullName evidence="2">Uncharacterized protein</fullName>
    </submittedName>
</protein>